<sequence>MAKNKREQNQNSQPFLADGDSMLSTGISSKILKEALLQQKEIEDEASGGNVRNAFGSVEEEHNKHEEEEEEDIDNFGGFFETQSQFGNYELISGSSGEPLMRKLMKEPLIEKLRRAIYRNAHKSCSVSTTHAGSQPIGMLRRAINGKFVRAIYQEAHERQYRDARES</sequence>
<dbReference type="EMBL" id="JABFAC010000006">
    <property type="protein sequence ID" value="MBA0615404.1"/>
    <property type="molecule type" value="Genomic_DNA"/>
</dbReference>
<dbReference type="AlphaFoldDB" id="A0A7J8RNK8"/>
<evidence type="ECO:0000256" key="1">
    <source>
        <dbReference type="SAM" id="MobiDB-lite"/>
    </source>
</evidence>
<organism evidence="2 3">
    <name type="scientific">Gossypium davidsonii</name>
    <name type="common">Davidson's cotton</name>
    <name type="synonym">Gossypium klotzschianum subsp. davidsonii</name>
    <dbReference type="NCBI Taxonomy" id="34287"/>
    <lineage>
        <taxon>Eukaryota</taxon>
        <taxon>Viridiplantae</taxon>
        <taxon>Streptophyta</taxon>
        <taxon>Embryophyta</taxon>
        <taxon>Tracheophyta</taxon>
        <taxon>Spermatophyta</taxon>
        <taxon>Magnoliopsida</taxon>
        <taxon>eudicotyledons</taxon>
        <taxon>Gunneridae</taxon>
        <taxon>Pentapetalae</taxon>
        <taxon>rosids</taxon>
        <taxon>malvids</taxon>
        <taxon>Malvales</taxon>
        <taxon>Malvaceae</taxon>
        <taxon>Malvoideae</taxon>
        <taxon>Gossypium</taxon>
    </lineage>
</organism>
<feature type="region of interest" description="Disordered" evidence="1">
    <location>
        <begin position="41"/>
        <end position="75"/>
    </location>
</feature>
<dbReference type="Proteomes" id="UP000593561">
    <property type="component" value="Unassembled WGS sequence"/>
</dbReference>
<reference evidence="2 3" key="1">
    <citation type="journal article" date="2019" name="Genome Biol. Evol.">
        <title>Insights into the evolution of the New World diploid cottons (Gossypium, subgenus Houzingenia) based on genome sequencing.</title>
        <authorList>
            <person name="Grover C.E."/>
            <person name="Arick M.A. 2nd"/>
            <person name="Thrash A."/>
            <person name="Conover J.L."/>
            <person name="Sanders W.S."/>
            <person name="Peterson D.G."/>
            <person name="Frelichowski J.E."/>
            <person name="Scheffler J.A."/>
            <person name="Scheffler B.E."/>
            <person name="Wendel J.F."/>
        </authorList>
    </citation>
    <scope>NUCLEOTIDE SEQUENCE [LARGE SCALE GENOMIC DNA]</scope>
    <source>
        <strain evidence="2">27</strain>
        <tissue evidence="2">Leaf</tissue>
    </source>
</reference>
<protein>
    <submittedName>
        <fullName evidence="2">Uncharacterized protein</fullName>
    </submittedName>
</protein>
<keyword evidence="3" id="KW-1185">Reference proteome</keyword>
<evidence type="ECO:0000313" key="2">
    <source>
        <dbReference type="EMBL" id="MBA0615404.1"/>
    </source>
</evidence>
<feature type="region of interest" description="Disordered" evidence="1">
    <location>
        <begin position="1"/>
        <end position="21"/>
    </location>
</feature>
<name>A0A7J8RNK8_GOSDV</name>
<gene>
    <name evidence="2" type="ORF">Godav_015544</name>
</gene>
<accession>A0A7J8RNK8</accession>
<comment type="caution">
    <text evidence="2">The sequence shown here is derived from an EMBL/GenBank/DDBJ whole genome shotgun (WGS) entry which is preliminary data.</text>
</comment>
<evidence type="ECO:0000313" key="3">
    <source>
        <dbReference type="Proteomes" id="UP000593561"/>
    </source>
</evidence>
<proteinExistence type="predicted"/>